<evidence type="ECO:0000256" key="2">
    <source>
        <dbReference type="ARBA" id="ARBA00004838"/>
    </source>
</evidence>
<dbReference type="GO" id="GO:0006094">
    <property type="term" value="P:gluconeogenesis"/>
    <property type="evidence" value="ECO:0007669"/>
    <property type="project" value="TreeGrafter"/>
</dbReference>
<evidence type="ECO:0000256" key="4">
    <source>
        <dbReference type="ARBA" id="ARBA00011245"/>
    </source>
</evidence>
<feature type="binding site" evidence="13">
    <location>
        <position position="152"/>
    </location>
    <ligand>
        <name>substrate</name>
    </ligand>
</feature>
<keyword evidence="12 13" id="KW-0324">Glycolysis</keyword>
<dbReference type="FunFam" id="3.40.50.1260:FF:000006">
    <property type="entry name" value="Phosphoglycerate kinase"/>
    <property type="match status" value="1"/>
</dbReference>
<dbReference type="InterPro" id="IPR036043">
    <property type="entry name" value="Phosphoglycerate_kinase_sf"/>
</dbReference>
<feature type="binding site" evidence="13 15">
    <location>
        <position position="325"/>
    </location>
    <ligand>
        <name>ATP</name>
        <dbReference type="ChEBI" id="CHEBI:30616"/>
    </ligand>
</feature>
<comment type="subcellular location">
    <subcellularLocation>
        <location evidence="13">Cytoplasm</location>
    </subcellularLocation>
</comment>
<dbReference type="GO" id="GO:0005829">
    <property type="term" value="C:cytosol"/>
    <property type="evidence" value="ECO:0007669"/>
    <property type="project" value="TreeGrafter"/>
</dbReference>
<keyword evidence="8 13" id="KW-0808">Transferase</keyword>
<keyword evidence="11 13" id="KW-0067">ATP-binding</keyword>
<evidence type="ECO:0000256" key="12">
    <source>
        <dbReference type="ARBA" id="ARBA00023152"/>
    </source>
</evidence>
<evidence type="ECO:0000313" key="18">
    <source>
        <dbReference type="Proteomes" id="UP000320913"/>
    </source>
</evidence>
<feature type="binding site" evidence="13 15">
    <location>
        <begin position="354"/>
        <end position="357"/>
    </location>
    <ligand>
        <name>ATP</name>
        <dbReference type="ChEBI" id="CHEBI:30616"/>
    </ligand>
</feature>
<dbReference type="HAMAP" id="MF_00145">
    <property type="entry name" value="Phosphoglyc_kinase"/>
    <property type="match status" value="1"/>
</dbReference>
<evidence type="ECO:0000256" key="8">
    <source>
        <dbReference type="ARBA" id="ARBA00022679"/>
    </source>
</evidence>
<evidence type="ECO:0000256" key="9">
    <source>
        <dbReference type="ARBA" id="ARBA00022741"/>
    </source>
</evidence>
<feature type="binding site" evidence="13 15">
    <location>
        <position position="204"/>
    </location>
    <ligand>
        <name>ATP</name>
        <dbReference type="ChEBI" id="CHEBI:30616"/>
    </ligand>
</feature>
<evidence type="ECO:0000256" key="13">
    <source>
        <dbReference type="HAMAP-Rule" id="MF_00145"/>
    </source>
</evidence>
<dbReference type="PRINTS" id="PR00477">
    <property type="entry name" value="PHGLYCKINASE"/>
</dbReference>
<dbReference type="InterPro" id="IPR015824">
    <property type="entry name" value="Phosphoglycerate_kinase_N"/>
</dbReference>
<dbReference type="GO" id="GO:0004618">
    <property type="term" value="F:phosphoglycerate kinase activity"/>
    <property type="evidence" value="ECO:0007669"/>
    <property type="project" value="UniProtKB-UniRule"/>
</dbReference>
<feature type="binding site" evidence="13 14">
    <location>
        <begin position="21"/>
        <end position="23"/>
    </location>
    <ligand>
        <name>substrate</name>
    </ligand>
</feature>
<feature type="binding site" evidence="13 14">
    <location>
        <begin position="60"/>
        <end position="63"/>
    </location>
    <ligand>
        <name>substrate</name>
    </ligand>
</feature>
<proteinExistence type="inferred from homology"/>
<keyword evidence="9 13" id="KW-0547">Nucleotide-binding</keyword>
<accession>A0A538T0F5</accession>
<protein>
    <recommendedName>
        <fullName evidence="6 13">Phosphoglycerate kinase</fullName>
        <ecNumber evidence="5 13">2.7.2.3</ecNumber>
    </recommendedName>
</protein>
<dbReference type="Proteomes" id="UP000320913">
    <property type="component" value="Unassembled WGS sequence"/>
</dbReference>
<dbReference type="Gene3D" id="3.40.50.1260">
    <property type="entry name" value="Phosphoglycerate kinase, N-terminal domain"/>
    <property type="match status" value="2"/>
</dbReference>
<feature type="binding site" evidence="13">
    <location>
        <position position="37"/>
    </location>
    <ligand>
        <name>substrate</name>
    </ligand>
</feature>
<feature type="binding site" evidence="13 15">
    <location>
        <position position="294"/>
    </location>
    <ligand>
        <name>ATP</name>
        <dbReference type="ChEBI" id="CHEBI:30616"/>
    </ligand>
</feature>
<evidence type="ECO:0000256" key="1">
    <source>
        <dbReference type="ARBA" id="ARBA00000642"/>
    </source>
</evidence>
<dbReference type="EMBL" id="VBOV01000179">
    <property type="protein sequence ID" value="TMQ57103.1"/>
    <property type="molecule type" value="Genomic_DNA"/>
</dbReference>
<dbReference type="PANTHER" id="PTHR11406:SF23">
    <property type="entry name" value="PHOSPHOGLYCERATE KINASE 1, CHLOROPLASTIC-RELATED"/>
    <property type="match status" value="1"/>
</dbReference>
<name>A0A538T0F5_UNCEI</name>
<dbReference type="PANTHER" id="PTHR11406">
    <property type="entry name" value="PHOSPHOGLYCERATE KINASE"/>
    <property type="match status" value="1"/>
</dbReference>
<evidence type="ECO:0000256" key="15">
    <source>
        <dbReference type="PIRSR" id="PIRSR000724-2"/>
    </source>
</evidence>
<evidence type="ECO:0000256" key="16">
    <source>
        <dbReference type="RuleBase" id="RU000532"/>
    </source>
</evidence>
<evidence type="ECO:0000256" key="7">
    <source>
        <dbReference type="ARBA" id="ARBA00022490"/>
    </source>
</evidence>
<dbReference type="UniPathway" id="UPA00109">
    <property type="reaction ID" value="UER00185"/>
</dbReference>
<dbReference type="PROSITE" id="PS00111">
    <property type="entry name" value="PGLYCERATE_KINASE"/>
    <property type="match status" value="1"/>
</dbReference>
<evidence type="ECO:0000256" key="10">
    <source>
        <dbReference type="ARBA" id="ARBA00022777"/>
    </source>
</evidence>
<organism evidence="17 18">
    <name type="scientific">Eiseniibacteriota bacterium</name>
    <dbReference type="NCBI Taxonomy" id="2212470"/>
    <lineage>
        <taxon>Bacteria</taxon>
        <taxon>Candidatus Eiseniibacteriota</taxon>
    </lineage>
</organism>
<dbReference type="EC" id="2.7.2.3" evidence="5 13"/>
<comment type="pathway">
    <text evidence="2 13">Carbohydrate degradation; glycolysis; pyruvate from D-glyceraldehyde 3-phosphate: step 2/5.</text>
</comment>
<dbReference type="Pfam" id="PF00162">
    <property type="entry name" value="PGK"/>
    <property type="match status" value="1"/>
</dbReference>
<feature type="binding site" evidence="14">
    <location>
        <position position="37"/>
    </location>
    <ligand>
        <name>(2R)-3-phosphoglycerate</name>
        <dbReference type="ChEBI" id="CHEBI:58272"/>
    </ligand>
</feature>
<evidence type="ECO:0000256" key="14">
    <source>
        <dbReference type="PIRSR" id="PIRSR000724-1"/>
    </source>
</evidence>
<comment type="subunit">
    <text evidence="4 13">Monomer.</text>
</comment>
<evidence type="ECO:0000256" key="6">
    <source>
        <dbReference type="ARBA" id="ARBA00016471"/>
    </source>
</evidence>
<dbReference type="AlphaFoldDB" id="A0A538T0F5"/>
<evidence type="ECO:0000256" key="5">
    <source>
        <dbReference type="ARBA" id="ARBA00013061"/>
    </source>
</evidence>
<feature type="binding site" evidence="13">
    <location>
        <position position="119"/>
    </location>
    <ligand>
        <name>substrate</name>
    </ligand>
</feature>
<dbReference type="GO" id="GO:0005524">
    <property type="term" value="F:ATP binding"/>
    <property type="evidence" value="ECO:0007669"/>
    <property type="project" value="UniProtKB-KW"/>
</dbReference>
<dbReference type="InterPro" id="IPR001576">
    <property type="entry name" value="Phosphoglycerate_kinase"/>
</dbReference>
<keyword evidence="10 13" id="KW-0418">Kinase</keyword>
<sequence length="408" mass="43026">MAFRTLRSLDAAGKRVFVRVDFNVPLSPDGSVADDTRIIASLPTLRYLIEKGARLVVASHLGRPKGKRDPKQSLAPVRERLERCLRAAVGFAESIVGPDAERKAEALQNGEILLLENLRFDPREEQNDPGFSRELARLAERYVNDAFGAAHRAHASTVGITAFLTECAAGFLMERELQALGRLLAPDTPRPLVAILGGAKISGKIDVIRNLLPRVDRLIIGGGMTFTFLRAKGLQTGRSLVEEDKIPLAKEILGLPDAERKILLPRDCVVSADAGGADSGRAAPVDRIPAGLIGVDIGPQSIEAIQEALAESRTVFWNGPMGIFEVPAYAAGTIATAKGVAQATSRGGFTVVGGGDSLAAIQQCGLEGEISHLSTGGGASLEFLEGRVLPGVAALESAAKAAPAKAAR</sequence>
<dbReference type="PIRSF" id="PIRSF000724">
    <property type="entry name" value="Pgk"/>
    <property type="match status" value="1"/>
</dbReference>
<dbReference type="GO" id="GO:0006096">
    <property type="term" value="P:glycolytic process"/>
    <property type="evidence" value="ECO:0007669"/>
    <property type="project" value="UniProtKB-UniRule"/>
</dbReference>
<dbReference type="InterPro" id="IPR015911">
    <property type="entry name" value="Phosphoglycerate_kinase_CS"/>
</dbReference>
<keyword evidence="7 13" id="KW-0963">Cytoplasm</keyword>
<gene>
    <name evidence="13" type="primary">pgk</name>
    <name evidence="17" type="ORF">E6K75_07465</name>
</gene>
<evidence type="ECO:0000256" key="11">
    <source>
        <dbReference type="ARBA" id="ARBA00022840"/>
    </source>
</evidence>
<feature type="binding site" evidence="14">
    <location>
        <position position="152"/>
    </location>
    <ligand>
        <name>(2R)-3-phosphoglycerate</name>
        <dbReference type="ChEBI" id="CHEBI:58272"/>
    </ligand>
</feature>
<evidence type="ECO:0000256" key="3">
    <source>
        <dbReference type="ARBA" id="ARBA00008982"/>
    </source>
</evidence>
<comment type="catalytic activity">
    <reaction evidence="1 13 16">
        <text>(2R)-3-phosphoglycerate + ATP = (2R)-3-phospho-glyceroyl phosphate + ADP</text>
        <dbReference type="Rhea" id="RHEA:14801"/>
        <dbReference type="ChEBI" id="CHEBI:30616"/>
        <dbReference type="ChEBI" id="CHEBI:57604"/>
        <dbReference type="ChEBI" id="CHEBI:58272"/>
        <dbReference type="ChEBI" id="CHEBI:456216"/>
        <dbReference type="EC" id="2.7.2.3"/>
    </reaction>
</comment>
<dbReference type="GO" id="GO:0043531">
    <property type="term" value="F:ADP binding"/>
    <property type="evidence" value="ECO:0007669"/>
    <property type="project" value="TreeGrafter"/>
</dbReference>
<dbReference type="SUPFAM" id="SSF53748">
    <property type="entry name" value="Phosphoglycerate kinase"/>
    <property type="match status" value="1"/>
</dbReference>
<evidence type="ECO:0000313" key="17">
    <source>
        <dbReference type="EMBL" id="TMQ57103.1"/>
    </source>
</evidence>
<comment type="similarity">
    <text evidence="3 13 16">Belongs to the phosphoglycerate kinase family.</text>
</comment>
<reference evidence="17 18" key="1">
    <citation type="journal article" date="2019" name="Nat. Microbiol.">
        <title>Mediterranean grassland soil C-N compound turnover is dependent on rainfall and depth, and is mediated by genomically divergent microorganisms.</title>
        <authorList>
            <person name="Diamond S."/>
            <person name="Andeer P.F."/>
            <person name="Li Z."/>
            <person name="Crits-Christoph A."/>
            <person name="Burstein D."/>
            <person name="Anantharaman K."/>
            <person name="Lane K.R."/>
            <person name="Thomas B.C."/>
            <person name="Pan C."/>
            <person name="Northen T.R."/>
            <person name="Banfield J.F."/>
        </authorList>
    </citation>
    <scope>NUCLEOTIDE SEQUENCE [LARGE SCALE GENOMIC DNA]</scope>
    <source>
        <strain evidence="17">WS_5</strain>
    </source>
</reference>
<feature type="binding site" evidence="14">
    <location>
        <position position="119"/>
    </location>
    <ligand>
        <name>(2R)-3-phosphoglycerate</name>
        <dbReference type="ChEBI" id="CHEBI:58272"/>
    </ligand>
</feature>
<dbReference type="FunFam" id="3.40.50.1260:FF:000031">
    <property type="entry name" value="Phosphoglycerate kinase 1"/>
    <property type="match status" value="1"/>
</dbReference>
<comment type="caution">
    <text evidence="17">The sequence shown here is derived from an EMBL/GenBank/DDBJ whole genome shotgun (WGS) entry which is preliminary data.</text>
</comment>